<accession>A0A7J8NLE4</accession>
<dbReference type="Gene3D" id="3.40.50.1110">
    <property type="entry name" value="SGNH hydrolase"/>
    <property type="match status" value="1"/>
</dbReference>
<dbReference type="EMBL" id="JABEZX010357268">
    <property type="protein sequence ID" value="MBA0577805.1"/>
    <property type="molecule type" value="Genomic_DNA"/>
</dbReference>
<keyword evidence="7" id="KW-1185">Reference proteome</keyword>
<dbReference type="InterPro" id="IPR001087">
    <property type="entry name" value="GDSL"/>
</dbReference>
<protein>
    <submittedName>
        <fullName evidence="6">Uncharacterized protein</fullName>
    </submittedName>
</protein>
<dbReference type="GO" id="GO:0016788">
    <property type="term" value="F:hydrolase activity, acting on ester bonds"/>
    <property type="evidence" value="ECO:0007669"/>
    <property type="project" value="InterPro"/>
</dbReference>
<evidence type="ECO:0000313" key="7">
    <source>
        <dbReference type="Proteomes" id="UP000593572"/>
    </source>
</evidence>
<keyword evidence="3" id="KW-0442">Lipid degradation</keyword>
<evidence type="ECO:0000256" key="4">
    <source>
        <dbReference type="ARBA" id="ARBA00023098"/>
    </source>
</evidence>
<name>A0A7J8NLE4_9ROSI</name>
<evidence type="ECO:0000256" key="3">
    <source>
        <dbReference type="ARBA" id="ARBA00022963"/>
    </source>
</evidence>
<dbReference type="Proteomes" id="UP000593572">
    <property type="component" value="Unassembled WGS sequence"/>
</dbReference>
<dbReference type="AlphaFoldDB" id="A0A7J8NLE4"/>
<organism evidence="6 7">
    <name type="scientific">Gossypium lobatum</name>
    <dbReference type="NCBI Taxonomy" id="34289"/>
    <lineage>
        <taxon>Eukaryota</taxon>
        <taxon>Viridiplantae</taxon>
        <taxon>Streptophyta</taxon>
        <taxon>Embryophyta</taxon>
        <taxon>Tracheophyta</taxon>
        <taxon>Spermatophyta</taxon>
        <taxon>Magnoliopsida</taxon>
        <taxon>eudicotyledons</taxon>
        <taxon>Gunneridae</taxon>
        <taxon>Pentapetalae</taxon>
        <taxon>rosids</taxon>
        <taxon>malvids</taxon>
        <taxon>Malvales</taxon>
        <taxon>Malvaceae</taxon>
        <taxon>Malvoideae</taxon>
        <taxon>Gossypium</taxon>
    </lineage>
</organism>
<evidence type="ECO:0000313" key="6">
    <source>
        <dbReference type="EMBL" id="MBA0577805.1"/>
    </source>
</evidence>
<dbReference type="SUPFAM" id="SSF52266">
    <property type="entry name" value="SGNH hydrolase"/>
    <property type="match status" value="1"/>
</dbReference>
<dbReference type="PANTHER" id="PTHR46020:SF32">
    <property type="entry name" value="GDSL ESTERASE_LIPASE"/>
    <property type="match status" value="1"/>
</dbReference>
<evidence type="ECO:0000256" key="1">
    <source>
        <dbReference type="ARBA" id="ARBA00008668"/>
    </source>
</evidence>
<dbReference type="GO" id="GO:0016042">
    <property type="term" value="P:lipid catabolic process"/>
    <property type="evidence" value="ECO:0007669"/>
    <property type="project" value="UniProtKB-KW"/>
</dbReference>
<comment type="caution">
    <text evidence="6">The sequence shown here is derived from an EMBL/GenBank/DDBJ whole genome shotgun (WGS) entry which is preliminary data.</text>
</comment>
<gene>
    <name evidence="6" type="ORF">Golob_025032</name>
</gene>
<evidence type="ECO:0000256" key="2">
    <source>
        <dbReference type="ARBA" id="ARBA00022801"/>
    </source>
</evidence>
<dbReference type="InterPro" id="IPR036514">
    <property type="entry name" value="SGNH_hydro_sf"/>
</dbReference>
<dbReference type="Pfam" id="PF00657">
    <property type="entry name" value="Lipase_GDSL"/>
    <property type="match status" value="1"/>
</dbReference>
<comment type="similarity">
    <text evidence="1">Belongs to the 'GDSL' lipolytic enzyme family.</text>
</comment>
<keyword evidence="2" id="KW-0378">Hydrolase</keyword>
<dbReference type="PANTHER" id="PTHR46020">
    <property type="entry name" value="OSJNBB0059K02.9 PROTEIN"/>
    <property type="match status" value="1"/>
</dbReference>
<reference evidence="6 7" key="1">
    <citation type="journal article" date="2019" name="Genome Biol. Evol.">
        <title>Insights into the evolution of the New World diploid cottons (Gossypium, subgenus Houzingenia) based on genome sequencing.</title>
        <authorList>
            <person name="Grover C.E."/>
            <person name="Arick M.A. 2nd"/>
            <person name="Thrash A."/>
            <person name="Conover J.L."/>
            <person name="Sanders W.S."/>
            <person name="Peterson D.G."/>
            <person name="Frelichowski J.E."/>
            <person name="Scheffler J.A."/>
            <person name="Scheffler B.E."/>
            <person name="Wendel J.F."/>
        </authorList>
    </citation>
    <scope>NUCLEOTIDE SEQUENCE [LARGE SCALE GENOMIC DNA]</scope>
    <source>
        <strain evidence="6">157</strain>
        <tissue evidence="6">Leaf</tissue>
    </source>
</reference>
<feature type="signal peptide" evidence="5">
    <location>
        <begin position="1"/>
        <end position="28"/>
    </location>
</feature>
<keyword evidence="4" id="KW-0443">Lipid metabolism</keyword>
<keyword evidence="5" id="KW-0732">Signal</keyword>
<feature type="chain" id="PRO_5029764286" evidence="5">
    <location>
        <begin position="29"/>
        <end position="382"/>
    </location>
</feature>
<sequence>MDTQDSLFSLFCFFLVCFFSGEQQVVEGRRLPWTSSPFGFRPKMLFVFGDSYADTGNTKIAETRSWKFPYGITFPGKPSGRFSDGFVSTDYIAGCLGMKTPIPYRWREQLSERMKDGLNIAYGGTGVFDTMVAEPNMTTQIDFLQQLLHDSVYTKRNLKTSVAFVSVAGNDYATYNAKNGSAQDFPAFMESLMNQLRVNLKRIHDMGVRKIGITSLLPLGCLPRNTAPFSFQHCDDTYNALVDLHNQLLPQVVNILNQQTNTSNSPSFFILDLYNAFWTVFNRNETYQGNDPTFEKPFEPCCFGVSGGFKCGNVDENGENKYTLCSDPRSKFFWDGVHPTEQGWYVVYKTPAFQNSLKQFYGLTSGLCNVYFCFWYLLRSLL</sequence>
<evidence type="ECO:0000256" key="5">
    <source>
        <dbReference type="SAM" id="SignalP"/>
    </source>
</evidence>
<proteinExistence type="inferred from homology"/>